<evidence type="ECO:0000313" key="2">
    <source>
        <dbReference type="Proteomes" id="UP000626109"/>
    </source>
</evidence>
<gene>
    <name evidence="1" type="ORF">PGLA2088_LOCUS43123</name>
</gene>
<reference evidence="1" key="1">
    <citation type="submission" date="2021-02" db="EMBL/GenBank/DDBJ databases">
        <authorList>
            <person name="Dougan E. K."/>
            <person name="Rhodes N."/>
            <person name="Thang M."/>
            <person name="Chan C."/>
        </authorList>
    </citation>
    <scope>NUCLEOTIDE SEQUENCE</scope>
</reference>
<organism evidence="1 2">
    <name type="scientific">Polarella glacialis</name>
    <name type="common">Dinoflagellate</name>
    <dbReference type="NCBI Taxonomy" id="89957"/>
    <lineage>
        <taxon>Eukaryota</taxon>
        <taxon>Sar</taxon>
        <taxon>Alveolata</taxon>
        <taxon>Dinophyceae</taxon>
        <taxon>Suessiales</taxon>
        <taxon>Suessiaceae</taxon>
        <taxon>Polarella</taxon>
    </lineage>
</organism>
<evidence type="ECO:0000313" key="1">
    <source>
        <dbReference type="EMBL" id="CAE8723416.1"/>
    </source>
</evidence>
<name>A0A813LC44_POLGL</name>
<accession>A0A813LC44</accession>
<dbReference type="EMBL" id="CAJNNW010034648">
    <property type="protein sequence ID" value="CAE8723416.1"/>
    <property type="molecule type" value="Genomic_DNA"/>
</dbReference>
<protein>
    <submittedName>
        <fullName evidence="1">Uncharacterized protein</fullName>
    </submittedName>
</protein>
<sequence length="455" mass="49739">MANAVTAAAWAVAGGTPLLQSLVGLGRGGTAEASASSAGDTKARRAALLAWAAAAAGPRAARKARHLLERRLAASTGPGGSSEELMMLALLASWRGLARCAAAAEMRATCAAGFHQAQAVLLLLLTWSKSAAGSRKLQRTVEQAFLRVRAHAADCVPHWILGCWKLQAVANRDRSMAKQRLYSTWEARASLEARVVFFSWSRAVEKSRSKWQARRLLKCHLSLQHEGLLGRSLRCWAREVDLGRQRSLALTSSGVKAAALGASACASYDAILLSAAWSCWWLEVWHQRRTVKILQTTFTAMDLERQLCCLSAMASWRFWVKELKAARRREVLVEQLGVGPSSLVMQPHSVLLLAWGRWRVRTAGRCSRAQSNSHAAEELLRAKRELGIVSVWCCWKAFVAAQQQQQQQQEQLQASASRSPPPPVANVVLIARQSARCRLEALIGAMEVRGRASNA</sequence>
<comment type="caution">
    <text evidence="1">The sequence shown here is derived from an EMBL/GenBank/DDBJ whole genome shotgun (WGS) entry which is preliminary data.</text>
</comment>
<proteinExistence type="predicted"/>
<dbReference type="AlphaFoldDB" id="A0A813LC44"/>
<dbReference type="Proteomes" id="UP000626109">
    <property type="component" value="Unassembled WGS sequence"/>
</dbReference>